<dbReference type="Proteomes" id="UP000243006">
    <property type="component" value="Unassembled WGS sequence"/>
</dbReference>
<reference evidence="1 2" key="1">
    <citation type="submission" date="2015-04" db="EMBL/GenBank/DDBJ databases">
        <title>Draft genome of the roundworm Trichinella nativa.</title>
        <authorList>
            <person name="Mitreva M."/>
        </authorList>
    </citation>
    <scope>NUCLEOTIDE SEQUENCE [LARGE SCALE GENOMIC DNA]</scope>
    <source>
        <strain evidence="1 2">ISS45</strain>
    </source>
</reference>
<organism evidence="1 2">
    <name type="scientific">Trichinella nativa</name>
    <dbReference type="NCBI Taxonomy" id="6335"/>
    <lineage>
        <taxon>Eukaryota</taxon>
        <taxon>Metazoa</taxon>
        <taxon>Ecdysozoa</taxon>
        <taxon>Nematoda</taxon>
        <taxon>Enoplea</taxon>
        <taxon>Dorylaimia</taxon>
        <taxon>Trichinellida</taxon>
        <taxon>Trichinellidae</taxon>
        <taxon>Trichinella</taxon>
    </lineage>
</organism>
<dbReference type="AlphaFoldDB" id="A0A1Y3EK90"/>
<name>A0A1Y3EK90_9BILA</name>
<comment type="caution">
    <text evidence="1">The sequence shown here is derived from an EMBL/GenBank/DDBJ whole genome shotgun (WGS) entry which is preliminary data.</text>
</comment>
<gene>
    <name evidence="1" type="ORF">D917_08412</name>
</gene>
<sequence>MEFEKKLHSSASCTHTMLVSRIHTGSGRMRVKKKSSQWKCNDEIV</sequence>
<dbReference type="EMBL" id="LVZM01009351">
    <property type="protein sequence ID" value="OUC45481.1"/>
    <property type="molecule type" value="Genomic_DNA"/>
</dbReference>
<accession>A0A1Y3EK90</accession>
<evidence type="ECO:0000313" key="2">
    <source>
        <dbReference type="Proteomes" id="UP000243006"/>
    </source>
</evidence>
<protein>
    <submittedName>
        <fullName evidence="1">Uncharacterized protein</fullName>
    </submittedName>
</protein>
<evidence type="ECO:0000313" key="1">
    <source>
        <dbReference type="EMBL" id="OUC45481.1"/>
    </source>
</evidence>
<proteinExistence type="predicted"/>